<dbReference type="Proteomes" id="UP000814128">
    <property type="component" value="Unassembled WGS sequence"/>
</dbReference>
<gene>
    <name evidence="1" type="ORF">K488DRAFT_65726</name>
</gene>
<dbReference type="EMBL" id="MU274345">
    <property type="protein sequence ID" value="KAI0026612.1"/>
    <property type="molecule type" value="Genomic_DNA"/>
</dbReference>
<sequence>MCVWEYASCVFKEVGTIRAEERGQDRRRAGYQRFRFDPEHPQHASHVLGIRGVAHVPVLAGPPIPCADRSEDEKSRFHRAMLILFKPWRVVDDLLPEGMSWTQSFHATTFSPYLAQIIRNIHVENECQDARIESDRIRR</sequence>
<reference evidence="1" key="2">
    <citation type="journal article" date="2022" name="New Phytol.">
        <title>Evolutionary transition to the ectomycorrhizal habit in the genomes of a hyperdiverse lineage of mushroom-forming fungi.</title>
        <authorList>
            <person name="Looney B."/>
            <person name="Miyauchi S."/>
            <person name="Morin E."/>
            <person name="Drula E."/>
            <person name="Courty P.E."/>
            <person name="Kohler A."/>
            <person name="Kuo A."/>
            <person name="LaButti K."/>
            <person name="Pangilinan J."/>
            <person name="Lipzen A."/>
            <person name="Riley R."/>
            <person name="Andreopoulos W."/>
            <person name="He G."/>
            <person name="Johnson J."/>
            <person name="Nolan M."/>
            <person name="Tritt A."/>
            <person name="Barry K.W."/>
            <person name="Grigoriev I.V."/>
            <person name="Nagy L.G."/>
            <person name="Hibbett D."/>
            <person name="Henrissat B."/>
            <person name="Matheny P.B."/>
            <person name="Labbe J."/>
            <person name="Martin F.M."/>
        </authorList>
    </citation>
    <scope>NUCLEOTIDE SEQUENCE</scope>
    <source>
        <strain evidence="1">EC-137</strain>
    </source>
</reference>
<evidence type="ECO:0000313" key="2">
    <source>
        <dbReference type="Proteomes" id="UP000814128"/>
    </source>
</evidence>
<feature type="non-terminal residue" evidence="1">
    <location>
        <position position="139"/>
    </location>
</feature>
<keyword evidence="2" id="KW-1185">Reference proteome</keyword>
<proteinExistence type="predicted"/>
<protein>
    <submittedName>
        <fullName evidence="1">Uncharacterized protein</fullName>
    </submittedName>
</protein>
<organism evidence="1 2">
    <name type="scientific">Vararia minispora EC-137</name>
    <dbReference type="NCBI Taxonomy" id="1314806"/>
    <lineage>
        <taxon>Eukaryota</taxon>
        <taxon>Fungi</taxon>
        <taxon>Dikarya</taxon>
        <taxon>Basidiomycota</taxon>
        <taxon>Agaricomycotina</taxon>
        <taxon>Agaricomycetes</taxon>
        <taxon>Russulales</taxon>
        <taxon>Lachnocladiaceae</taxon>
        <taxon>Vararia</taxon>
    </lineage>
</organism>
<reference evidence="1" key="1">
    <citation type="submission" date="2021-02" db="EMBL/GenBank/DDBJ databases">
        <authorList>
            <consortium name="DOE Joint Genome Institute"/>
            <person name="Ahrendt S."/>
            <person name="Looney B.P."/>
            <person name="Miyauchi S."/>
            <person name="Morin E."/>
            <person name="Drula E."/>
            <person name="Courty P.E."/>
            <person name="Chicoki N."/>
            <person name="Fauchery L."/>
            <person name="Kohler A."/>
            <person name="Kuo A."/>
            <person name="Labutti K."/>
            <person name="Pangilinan J."/>
            <person name="Lipzen A."/>
            <person name="Riley R."/>
            <person name="Andreopoulos W."/>
            <person name="He G."/>
            <person name="Johnson J."/>
            <person name="Barry K.W."/>
            <person name="Grigoriev I.V."/>
            <person name="Nagy L."/>
            <person name="Hibbett D."/>
            <person name="Henrissat B."/>
            <person name="Matheny P.B."/>
            <person name="Labbe J."/>
            <person name="Martin F."/>
        </authorList>
    </citation>
    <scope>NUCLEOTIDE SEQUENCE</scope>
    <source>
        <strain evidence="1">EC-137</strain>
    </source>
</reference>
<comment type="caution">
    <text evidence="1">The sequence shown here is derived from an EMBL/GenBank/DDBJ whole genome shotgun (WGS) entry which is preliminary data.</text>
</comment>
<name>A0ACB8Q4P1_9AGAM</name>
<evidence type="ECO:0000313" key="1">
    <source>
        <dbReference type="EMBL" id="KAI0026612.1"/>
    </source>
</evidence>
<accession>A0ACB8Q4P1</accession>